<dbReference type="RefSeq" id="WP_151533532.1">
    <property type="nucleotide sequence ID" value="NZ_WBOS01000001.1"/>
</dbReference>
<dbReference type="EMBL" id="WBOS01000001">
    <property type="protein sequence ID" value="KAB2338792.1"/>
    <property type="molecule type" value="Genomic_DNA"/>
</dbReference>
<evidence type="ECO:0000313" key="2">
    <source>
        <dbReference type="Proteomes" id="UP000481030"/>
    </source>
</evidence>
<organism evidence="1 2">
    <name type="scientific">Cytobacillus depressus</name>
    <dbReference type="NCBI Taxonomy" id="1602942"/>
    <lineage>
        <taxon>Bacteria</taxon>
        <taxon>Bacillati</taxon>
        <taxon>Bacillota</taxon>
        <taxon>Bacilli</taxon>
        <taxon>Bacillales</taxon>
        <taxon>Bacillaceae</taxon>
        <taxon>Cytobacillus</taxon>
    </lineage>
</organism>
<dbReference type="Proteomes" id="UP000481030">
    <property type="component" value="Unassembled WGS sequence"/>
</dbReference>
<gene>
    <name evidence="1" type="primary">ytxC</name>
    <name evidence="1" type="ORF">F7731_04385</name>
</gene>
<name>A0A6L3VCH1_9BACI</name>
<evidence type="ECO:0000313" key="1">
    <source>
        <dbReference type="EMBL" id="KAB2338792.1"/>
    </source>
</evidence>
<comment type="caution">
    <text evidence="1">The sequence shown here is derived from an EMBL/GenBank/DDBJ whole genome shotgun (WGS) entry which is preliminary data.</text>
</comment>
<dbReference type="AlphaFoldDB" id="A0A6L3VCH1"/>
<accession>A0A6L3VCH1</accession>
<dbReference type="OrthoDB" id="2986513at2"/>
<reference evidence="1 2" key="1">
    <citation type="journal article" date="2016" name="Antonie Van Leeuwenhoek">
        <title>Bacillus depressus sp. nov., isolated from soil of a sunflower field.</title>
        <authorList>
            <person name="Wei X."/>
            <person name="Xin D."/>
            <person name="Xin Y."/>
            <person name="Zhang H."/>
            <person name="Wang T."/>
            <person name="Zhang J."/>
        </authorList>
    </citation>
    <scope>NUCLEOTIDE SEQUENCE [LARGE SCALE GENOMIC DNA]</scope>
    <source>
        <strain evidence="1 2">BZ1</strain>
    </source>
</reference>
<sequence>MIEITFQKTEEARNLYKYLQLYLASSALPNKNILQFEDQHIVRININPKMEKQLEIIKEVFYKFIINSKQDDWFRKIMAEHYYFEDEEEQQQILEIIHSILEGNRKELAVFLNDLDMERDIKSAINEIFHENITFSFDSFVKFRMRPLMEQMIKYVEISIDEYKMEQEYQMFIQTLRDFLLGRKAKQKSIHLLIHDGIHFFDEQFTEIKREDLVRMIDRKLLINHPVYVDSSSIAPLLSIAPEVIYLYIADRDQPLVRTIQNIFEERIVLATIDEFSEKIISDPLAQIKKYKDAP</sequence>
<proteinExistence type="predicted"/>
<dbReference type="InterPro" id="IPR014199">
    <property type="entry name" value="Spore_YtxC"/>
</dbReference>
<dbReference type="Pfam" id="PF08812">
    <property type="entry name" value="YtxC"/>
    <property type="match status" value="1"/>
</dbReference>
<protein>
    <submittedName>
        <fullName evidence="1">Putative sporulation protein YtxC</fullName>
    </submittedName>
</protein>
<dbReference type="NCBIfam" id="TIGR02834">
    <property type="entry name" value="spo_ytxC"/>
    <property type="match status" value="1"/>
</dbReference>
<keyword evidence="2" id="KW-1185">Reference proteome</keyword>